<organism evidence="3 4">
    <name type="scientific">Thiocystis violascens (strain ATCC 17096 / DSM 198 / 6111)</name>
    <name type="common">Chromatium violascens</name>
    <dbReference type="NCBI Taxonomy" id="765911"/>
    <lineage>
        <taxon>Bacteria</taxon>
        <taxon>Pseudomonadati</taxon>
        <taxon>Pseudomonadota</taxon>
        <taxon>Gammaproteobacteria</taxon>
        <taxon>Chromatiales</taxon>
        <taxon>Chromatiaceae</taxon>
        <taxon>Thiocystis</taxon>
    </lineage>
</organism>
<feature type="compositionally biased region" description="Acidic residues" evidence="1">
    <location>
        <begin position="34"/>
        <end position="44"/>
    </location>
</feature>
<dbReference type="KEGG" id="tvi:Thivi_2672"/>
<proteinExistence type="predicted"/>
<dbReference type="AlphaFoldDB" id="I3YC74"/>
<dbReference type="STRING" id="765911.Thivi_2672"/>
<dbReference type="HOGENOM" id="CLU_059742_1_0_6"/>
<evidence type="ECO:0000256" key="1">
    <source>
        <dbReference type="SAM" id="MobiDB-lite"/>
    </source>
</evidence>
<feature type="region of interest" description="Disordered" evidence="1">
    <location>
        <begin position="27"/>
        <end position="53"/>
    </location>
</feature>
<protein>
    <submittedName>
        <fullName evidence="3">Putative signal transduction protein</fullName>
    </submittedName>
</protein>
<accession>I3YC74</accession>
<dbReference type="EMBL" id="CP003154">
    <property type="protein sequence ID" value="AFL74592.1"/>
    <property type="molecule type" value="Genomic_DNA"/>
</dbReference>
<dbReference type="OrthoDB" id="8770724at2"/>
<gene>
    <name evidence="3" type="ordered locus">Thivi_2672</name>
</gene>
<dbReference type="Pfam" id="PF08668">
    <property type="entry name" value="HDOD"/>
    <property type="match status" value="1"/>
</dbReference>
<dbReference type="Gene3D" id="1.10.3210.10">
    <property type="entry name" value="Hypothetical protein af1432"/>
    <property type="match status" value="1"/>
</dbReference>
<dbReference type="InterPro" id="IPR013976">
    <property type="entry name" value="HDOD"/>
</dbReference>
<dbReference type="PANTHER" id="PTHR33525">
    <property type="match status" value="1"/>
</dbReference>
<dbReference type="PANTHER" id="PTHR33525:SF4">
    <property type="entry name" value="CYCLIC DI-GMP PHOSPHODIESTERASE CDGJ"/>
    <property type="match status" value="1"/>
</dbReference>
<dbReference type="SUPFAM" id="SSF109604">
    <property type="entry name" value="HD-domain/PDEase-like"/>
    <property type="match status" value="1"/>
</dbReference>
<reference evidence="3 4" key="1">
    <citation type="submission" date="2012-06" db="EMBL/GenBank/DDBJ databases">
        <title>Complete sequence of Thiocystis violascens DSM 198.</title>
        <authorList>
            <consortium name="US DOE Joint Genome Institute"/>
            <person name="Lucas S."/>
            <person name="Han J."/>
            <person name="Lapidus A."/>
            <person name="Cheng J.-F."/>
            <person name="Goodwin L."/>
            <person name="Pitluck S."/>
            <person name="Peters L."/>
            <person name="Ovchinnikova G."/>
            <person name="Teshima H."/>
            <person name="Detter J.C."/>
            <person name="Han C."/>
            <person name="Tapia R."/>
            <person name="Land M."/>
            <person name="Hauser L."/>
            <person name="Kyrpides N."/>
            <person name="Ivanova N."/>
            <person name="Pagani I."/>
            <person name="Vogl K."/>
            <person name="Liu Z."/>
            <person name="Frigaard N.-U."/>
            <person name="Bryant D."/>
            <person name="Woyke T."/>
        </authorList>
    </citation>
    <scope>NUCLEOTIDE SEQUENCE [LARGE SCALE GENOMIC DNA]</scope>
    <source>
        <strain evidence="4">ATCC 17096 / DSM 198 / 6111</strain>
    </source>
</reference>
<name>I3YC74_THIV6</name>
<evidence type="ECO:0000313" key="3">
    <source>
        <dbReference type="EMBL" id="AFL74592.1"/>
    </source>
</evidence>
<evidence type="ECO:0000313" key="4">
    <source>
        <dbReference type="Proteomes" id="UP000006062"/>
    </source>
</evidence>
<feature type="domain" description="HDOD" evidence="2">
    <location>
        <begin position="103"/>
        <end position="294"/>
    </location>
</feature>
<evidence type="ECO:0000259" key="2">
    <source>
        <dbReference type="PROSITE" id="PS51833"/>
    </source>
</evidence>
<dbReference type="PROSITE" id="PS51833">
    <property type="entry name" value="HDOD"/>
    <property type="match status" value="1"/>
</dbReference>
<dbReference type="eggNOG" id="COG1639">
    <property type="taxonomic scope" value="Bacteria"/>
</dbReference>
<keyword evidence="4" id="KW-1185">Reference proteome</keyword>
<dbReference type="InterPro" id="IPR052340">
    <property type="entry name" value="RNase_Y/CdgJ"/>
</dbReference>
<sequence length="348" mass="38880">MGKRMIKLYEFYKKLVRRLIGDKTGQPLAPTEAVEAEVEPVAPEDGERPAERPWEASDVDRCFHQWLVDLDAFVEQPLSGSEARALDTLDQMVTGKTSSTHLVPRLPTVIPQLMRDLKDEKMTGAQLARQISRDPALVGEVIRLANSPYYRRSQKIANIEQAVVLIGQDGLRQLISRVVFYPILNLRSGPLTRLAGARIWSQSEKCAIVCRCLANRNQADAFAAYLAGLVSKVGMIVGLHLMDQLLNTKQEGIPRSEEFYRVFLDLASRFSHRIVEDWGFPESVVLAIGEQAERCVEESFSPLGRILYLSDQYSKIGVLEEHCRLPGDVGLAAVPSDPCYVEVSLSNT</sequence>
<dbReference type="Proteomes" id="UP000006062">
    <property type="component" value="Chromosome"/>
</dbReference>